<dbReference type="GeneID" id="100897247"/>
<keyword evidence="11" id="KW-0808">Transferase</keyword>
<dbReference type="GO" id="GO:0006281">
    <property type="term" value="P:DNA repair"/>
    <property type="evidence" value="ECO:0007669"/>
    <property type="project" value="InterPro"/>
</dbReference>
<dbReference type="KEGG" id="goe:100897247"/>
<accession>A0AAJ6QQG1</accession>
<dbReference type="InterPro" id="IPR032563">
    <property type="entry name" value="DAMP1_SANT-like"/>
</dbReference>
<keyword evidence="2" id="KW-0156">Chromatin regulator</keyword>
<name>A0AAJ6QQG1_9ACAR</name>
<keyword evidence="5" id="KW-0539">Nucleus</keyword>
<dbReference type="CTD" id="55929"/>
<dbReference type="Gene3D" id="1.10.10.60">
    <property type="entry name" value="Homeodomain-like"/>
    <property type="match status" value="1"/>
</dbReference>
<dbReference type="PANTHER" id="PTHR12855">
    <property type="entry name" value="DNA METHYLTRANSFERASE 1-ASSOCIATED PROTEIN 1 FAMILY MEMBER"/>
    <property type="match status" value="1"/>
</dbReference>
<evidence type="ECO:0000313" key="11">
    <source>
        <dbReference type="RefSeq" id="XP_003742501.1"/>
    </source>
</evidence>
<keyword evidence="4" id="KW-0804">Transcription</keyword>
<keyword evidence="11" id="KW-0489">Methyltransferase</keyword>
<dbReference type="GO" id="GO:0035267">
    <property type="term" value="C:NuA4 histone acetyltransferase complex"/>
    <property type="evidence" value="ECO:0007669"/>
    <property type="project" value="InterPro"/>
</dbReference>
<evidence type="ECO:0000256" key="4">
    <source>
        <dbReference type="ARBA" id="ARBA00023163"/>
    </source>
</evidence>
<organism evidence="10 11">
    <name type="scientific">Galendromus occidentalis</name>
    <name type="common">western predatory mite</name>
    <dbReference type="NCBI Taxonomy" id="34638"/>
    <lineage>
        <taxon>Eukaryota</taxon>
        <taxon>Metazoa</taxon>
        <taxon>Ecdysozoa</taxon>
        <taxon>Arthropoda</taxon>
        <taxon>Chelicerata</taxon>
        <taxon>Arachnida</taxon>
        <taxon>Acari</taxon>
        <taxon>Parasitiformes</taxon>
        <taxon>Mesostigmata</taxon>
        <taxon>Gamasina</taxon>
        <taxon>Phytoseioidea</taxon>
        <taxon>Phytoseiidae</taxon>
        <taxon>Typhlodrominae</taxon>
        <taxon>Galendromus</taxon>
    </lineage>
</organism>
<feature type="domain" description="DNA methyltransferase 1-associated 1" evidence="8">
    <location>
        <begin position="237"/>
        <end position="405"/>
    </location>
</feature>
<evidence type="ECO:0000256" key="2">
    <source>
        <dbReference type="ARBA" id="ARBA00022853"/>
    </source>
</evidence>
<dbReference type="GO" id="GO:0008168">
    <property type="term" value="F:methyltransferase activity"/>
    <property type="evidence" value="ECO:0007669"/>
    <property type="project" value="UniProtKB-KW"/>
</dbReference>
<evidence type="ECO:0000259" key="8">
    <source>
        <dbReference type="Pfam" id="PF05499"/>
    </source>
</evidence>
<evidence type="ECO:0000256" key="5">
    <source>
        <dbReference type="ARBA" id="ARBA00023242"/>
    </source>
</evidence>
<dbReference type="RefSeq" id="XP_003742501.1">
    <property type="nucleotide sequence ID" value="XM_003742453.2"/>
</dbReference>
<dbReference type="GO" id="GO:0006338">
    <property type="term" value="P:chromatin remodeling"/>
    <property type="evidence" value="ECO:0007669"/>
    <property type="project" value="InterPro"/>
</dbReference>
<reference evidence="11" key="1">
    <citation type="submission" date="2025-08" db="UniProtKB">
        <authorList>
            <consortium name="RefSeq"/>
        </authorList>
    </citation>
    <scope>IDENTIFICATION</scope>
</reference>
<protein>
    <recommendedName>
        <fullName evidence="6">DNA methyltransferase 1-associated protein 1</fullName>
    </recommendedName>
</protein>
<gene>
    <name evidence="11" type="primary">LOC100897247</name>
</gene>
<evidence type="ECO:0000256" key="6">
    <source>
        <dbReference type="ARBA" id="ARBA00067416"/>
    </source>
</evidence>
<proteinExistence type="predicted"/>
<dbReference type="InterPro" id="IPR008468">
    <property type="entry name" value="DMAP1"/>
</dbReference>
<feature type="region of interest" description="Disordered" evidence="7">
    <location>
        <begin position="269"/>
        <end position="294"/>
    </location>
</feature>
<keyword evidence="3" id="KW-0805">Transcription regulation</keyword>
<dbReference type="GO" id="GO:0003714">
    <property type="term" value="F:transcription corepressor activity"/>
    <property type="evidence" value="ECO:0007669"/>
    <property type="project" value="TreeGrafter"/>
</dbReference>
<dbReference type="PANTHER" id="PTHR12855:SF10">
    <property type="entry name" value="DNA METHYLTRANSFERASE 1-ASSOCIATED PROTEIN 1"/>
    <property type="match status" value="1"/>
</dbReference>
<keyword evidence="10" id="KW-1185">Reference proteome</keyword>
<dbReference type="GO" id="GO:0000812">
    <property type="term" value="C:Swr1 complex"/>
    <property type="evidence" value="ECO:0007669"/>
    <property type="project" value="TreeGrafter"/>
</dbReference>
<evidence type="ECO:0000256" key="3">
    <source>
        <dbReference type="ARBA" id="ARBA00023015"/>
    </source>
</evidence>
<comment type="subcellular location">
    <subcellularLocation>
        <location evidence="1">Nucleus</location>
    </subcellularLocation>
</comment>
<dbReference type="AlphaFoldDB" id="A0AAJ6QQG1"/>
<feature type="domain" description="DAMP1 SANT/Myb-like" evidence="9">
    <location>
        <begin position="118"/>
        <end position="196"/>
    </location>
</feature>
<dbReference type="InterPro" id="IPR027109">
    <property type="entry name" value="Swc4/Dmap1"/>
</dbReference>
<dbReference type="FunFam" id="1.10.10.60:FF:000087">
    <property type="entry name" value="DNA methyltransferase 1-associated protein 1"/>
    <property type="match status" value="1"/>
</dbReference>
<evidence type="ECO:0000313" key="10">
    <source>
        <dbReference type="Proteomes" id="UP000694867"/>
    </source>
</evidence>
<dbReference type="GO" id="GO:0000122">
    <property type="term" value="P:negative regulation of transcription by RNA polymerase II"/>
    <property type="evidence" value="ECO:0007669"/>
    <property type="project" value="TreeGrafter"/>
</dbReference>
<sequence>MSADVLDILDIERGQEQEISKDAILGQNSKPKKKSLVGPRKPEGMAREVYNLFDRSDPPPLFMTDFKPSAGGGYKNVKAKLGIKKVRQWKWMPFTNPARKDGFKLNHWVRSNDEAREYAFCKFNKQVSIPTYTDAEYTQHLMCNTWTKAETDYLFEMANRFDLRFIIMKDRWDRQTYQDRDVEDIKDRYYSVCNGLKKIRAPPGTEVKIQAFDADHERRRKEQLHKLLSRTPEEVEEEQNLIQDLRKIELRKKEREKKAQDLQKLIQDNEQRASQQQQKKSNAPVVSGVKKKKERNSVSVAPSLVDISQIESTAAIKYPEFKTSAASLRSSRMKLPQNIGLKKIKALEQMLKELNVDSNPPAFADVVQQFNELRNDMMVLYELKQILTTTEYDLNALRLQYQEVKTEAADSDAGGDVDVMGSPPRNSIADTFEVDLTPNRKRKAALEQVNILKRLKKM</sequence>
<dbReference type="Pfam" id="PF05499">
    <property type="entry name" value="DMAP1"/>
    <property type="match status" value="1"/>
</dbReference>
<dbReference type="GO" id="GO:0032259">
    <property type="term" value="P:methylation"/>
    <property type="evidence" value="ECO:0007669"/>
    <property type="project" value="UniProtKB-KW"/>
</dbReference>
<dbReference type="Pfam" id="PF16282">
    <property type="entry name" value="SANT_DAMP1_like"/>
    <property type="match status" value="1"/>
</dbReference>
<feature type="compositionally biased region" description="Polar residues" evidence="7">
    <location>
        <begin position="272"/>
        <end position="281"/>
    </location>
</feature>
<evidence type="ECO:0000256" key="1">
    <source>
        <dbReference type="ARBA" id="ARBA00004123"/>
    </source>
</evidence>
<dbReference type="Proteomes" id="UP000694867">
    <property type="component" value="Unplaced"/>
</dbReference>
<evidence type="ECO:0000259" key="9">
    <source>
        <dbReference type="Pfam" id="PF16282"/>
    </source>
</evidence>
<evidence type="ECO:0000256" key="7">
    <source>
        <dbReference type="SAM" id="MobiDB-lite"/>
    </source>
</evidence>